<dbReference type="InterPro" id="IPR007728">
    <property type="entry name" value="Pre-SET_dom"/>
</dbReference>
<dbReference type="GO" id="GO:0046974">
    <property type="term" value="F:histone H3K9 methyltransferase activity"/>
    <property type="evidence" value="ECO:0007669"/>
    <property type="project" value="TreeGrafter"/>
</dbReference>
<reference evidence="9 10" key="1">
    <citation type="submission" date="2020-08" db="EMBL/GenBank/DDBJ databases">
        <authorList>
            <person name="Hejnol A."/>
        </authorList>
    </citation>
    <scope>NUCLEOTIDE SEQUENCE [LARGE SCALE GENOMIC DNA]</scope>
</reference>
<dbReference type="Pfam" id="PF05033">
    <property type="entry name" value="Pre-SET"/>
    <property type="match status" value="1"/>
</dbReference>
<dbReference type="EMBL" id="CAJFCJ010000015">
    <property type="protein sequence ID" value="CAD5121883.1"/>
    <property type="molecule type" value="Genomic_DNA"/>
</dbReference>
<dbReference type="Gene3D" id="2.170.270.10">
    <property type="entry name" value="SET domain"/>
    <property type="match status" value="1"/>
</dbReference>
<evidence type="ECO:0000259" key="8">
    <source>
        <dbReference type="PROSITE" id="PS50867"/>
    </source>
</evidence>
<dbReference type="GO" id="GO:0002039">
    <property type="term" value="F:p53 binding"/>
    <property type="evidence" value="ECO:0007669"/>
    <property type="project" value="InterPro"/>
</dbReference>
<proteinExistence type="predicted"/>
<evidence type="ECO:0000256" key="1">
    <source>
        <dbReference type="ARBA" id="ARBA00004286"/>
    </source>
</evidence>
<protein>
    <submittedName>
        <fullName evidence="9">DgyrCDS10344</fullName>
    </submittedName>
</protein>
<evidence type="ECO:0000313" key="9">
    <source>
        <dbReference type="EMBL" id="CAD5121883.1"/>
    </source>
</evidence>
<keyword evidence="10" id="KW-1185">Reference proteome</keyword>
<feature type="region of interest" description="Disordered" evidence="6">
    <location>
        <begin position="1"/>
        <end position="45"/>
    </location>
</feature>
<dbReference type="GO" id="GO:0000122">
    <property type="term" value="P:negative regulation of transcription by RNA polymerase II"/>
    <property type="evidence" value="ECO:0007669"/>
    <property type="project" value="TreeGrafter"/>
</dbReference>
<evidence type="ECO:0000256" key="3">
    <source>
        <dbReference type="ARBA" id="ARBA00022603"/>
    </source>
</evidence>
<dbReference type="InterPro" id="IPR046341">
    <property type="entry name" value="SET_dom_sf"/>
</dbReference>
<dbReference type="GO" id="GO:0000785">
    <property type="term" value="C:chromatin"/>
    <property type="evidence" value="ECO:0007669"/>
    <property type="project" value="TreeGrafter"/>
</dbReference>
<sequence>MSCTETLHSNPHPNDLSFITDDETPSASSVEEPMDDDSQTKKTVDISPRSDIEFLKYLRKSRVSLENVSEVYAFVEHSSSSLKHIEKNGTNVESDDQIPRVDVTSVINTGVMPSIPLQLQQPVDYEADNSACKCSQIQLQNDGEKQQCQMTDSIYMKSRMCCELAFSNNVFRIHVRLPYVVMCEKHTEIAKKHHCCTICGQHCLLGKFYVCEKKHLTHVRCANSVKVKKCEHCDSENWKEELFTLKYCSEAIRREIVEKHGAAQMKIKKKTYSLSDEARNKLQRSFATISVSNDSFSSSRTYNNLHAAVKHGDTSGILQCIRNGADLDKISEGLTPLLRAVKNCDIVAVDILLWAGASLSIRDDECRTPFLIASKIGNLDIVKQLLNYGACICDLDLDGRTALHMAALSNDLEVVKLITDLIDVDIEDNCGYTALMDCSENRCENVAEFLLSLGANPNHADIEGSTSLHWAAYGGSFKLVHLFVSTCCNPRIPNNAGDLPLHIALRQEHHDIAEYLAGIEGTNVKHKNQQGETAFDLLPKDKIHLLSMFDNRTNFEAIVSEDVSNGREKMAIPAFNGIDAETKVDAFQYIIRNYGSSRVVYNEIVSQNRFCSCSFDCSENCSCSELHGCYDENGRLKSKVSGPIFECSVLCPCWNNRCKNRVLSKGIQYNLEVFRTSDRRWSLRSGQFIPKGSFICELNGIYEKESRNEISVSISKQTSLFLTTDVASNIGRFVRRDSEANLIYAKVFINQYDTTFPRIGLFAKRNIQTGEELICDFRQN</sequence>
<dbReference type="Gene3D" id="1.25.40.20">
    <property type="entry name" value="Ankyrin repeat-containing domain"/>
    <property type="match status" value="3"/>
</dbReference>
<dbReference type="PRINTS" id="PR01415">
    <property type="entry name" value="ANKYRIN"/>
</dbReference>
<comment type="caution">
    <text evidence="9">The sequence shown here is derived from an EMBL/GenBank/DDBJ whole genome shotgun (WGS) entry which is preliminary data.</text>
</comment>
<dbReference type="InterPro" id="IPR043550">
    <property type="entry name" value="EHMT1/EHMT2"/>
</dbReference>
<keyword evidence="3" id="KW-0808">Transferase</keyword>
<dbReference type="SUPFAM" id="SSF48403">
    <property type="entry name" value="Ankyrin repeat"/>
    <property type="match status" value="1"/>
</dbReference>
<dbReference type="Pfam" id="PF21533">
    <property type="entry name" value="EHMT1-2_CRR"/>
    <property type="match status" value="1"/>
</dbReference>
<feature type="repeat" description="ANK" evidence="5">
    <location>
        <begin position="398"/>
        <end position="418"/>
    </location>
</feature>
<dbReference type="PROSITE" id="PS50297">
    <property type="entry name" value="ANK_REP_REGION"/>
    <property type="match status" value="3"/>
</dbReference>
<keyword evidence="2" id="KW-0158">Chromosome</keyword>
<feature type="repeat" description="ANK" evidence="5">
    <location>
        <begin position="332"/>
        <end position="364"/>
    </location>
</feature>
<dbReference type="GO" id="GO:0005634">
    <property type="term" value="C:nucleus"/>
    <property type="evidence" value="ECO:0007669"/>
    <property type="project" value="InterPro"/>
</dbReference>
<feature type="domain" description="SET" evidence="7">
    <location>
        <begin position="669"/>
        <end position="778"/>
    </location>
</feature>
<accession>A0A7I8W2H8</accession>
<dbReference type="Pfam" id="PF00856">
    <property type="entry name" value="SET"/>
    <property type="match status" value="1"/>
</dbReference>
<dbReference type="PROSITE" id="PS50280">
    <property type="entry name" value="SET"/>
    <property type="match status" value="1"/>
</dbReference>
<dbReference type="PROSITE" id="PS50867">
    <property type="entry name" value="PRE_SET"/>
    <property type="match status" value="1"/>
</dbReference>
<evidence type="ECO:0000259" key="7">
    <source>
        <dbReference type="PROSITE" id="PS50280"/>
    </source>
</evidence>
<dbReference type="PANTHER" id="PTHR46307:SF4">
    <property type="entry name" value="G9A, ISOFORM B"/>
    <property type="match status" value="1"/>
</dbReference>
<dbReference type="InterPro" id="IPR001214">
    <property type="entry name" value="SET_dom"/>
</dbReference>
<dbReference type="SMART" id="SM00248">
    <property type="entry name" value="ANK"/>
    <property type="match status" value="7"/>
</dbReference>
<evidence type="ECO:0000256" key="4">
    <source>
        <dbReference type="ARBA" id="ARBA00022691"/>
    </source>
</evidence>
<dbReference type="Pfam" id="PF12796">
    <property type="entry name" value="Ank_2"/>
    <property type="match status" value="1"/>
</dbReference>
<feature type="compositionally biased region" description="Polar residues" evidence="6">
    <location>
        <begin position="1"/>
        <end position="12"/>
    </location>
</feature>
<dbReference type="GO" id="GO:0008270">
    <property type="term" value="F:zinc ion binding"/>
    <property type="evidence" value="ECO:0007669"/>
    <property type="project" value="InterPro"/>
</dbReference>
<dbReference type="SMART" id="SM00317">
    <property type="entry name" value="SET"/>
    <property type="match status" value="1"/>
</dbReference>
<dbReference type="SMART" id="SM00468">
    <property type="entry name" value="PreSET"/>
    <property type="match status" value="1"/>
</dbReference>
<dbReference type="Proteomes" id="UP000549394">
    <property type="component" value="Unassembled WGS sequence"/>
</dbReference>
<keyword evidence="5" id="KW-0040">ANK repeat</keyword>
<evidence type="ECO:0000256" key="6">
    <source>
        <dbReference type="SAM" id="MobiDB-lite"/>
    </source>
</evidence>
<dbReference type="AlphaFoldDB" id="A0A7I8W2H8"/>
<dbReference type="SUPFAM" id="SSF82199">
    <property type="entry name" value="SET domain"/>
    <property type="match status" value="1"/>
</dbReference>
<dbReference type="GO" id="GO:0032259">
    <property type="term" value="P:methylation"/>
    <property type="evidence" value="ECO:0007669"/>
    <property type="project" value="UniProtKB-KW"/>
</dbReference>
<dbReference type="InterPro" id="IPR036770">
    <property type="entry name" value="Ankyrin_rpt-contain_sf"/>
</dbReference>
<comment type="subcellular location">
    <subcellularLocation>
        <location evidence="1">Chromosome</location>
    </subcellularLocation>
</comment>
<name>A0A7I8W2H8_9ANNE</name>
<evidence type="ECO:0000256" key="2">
    <source>
        <dbReference type="ARBA" id="ARBA00022454"/>
    </source>
</evidence>
<dbReference type="InterPro" id="IPR047762">
    <property type="entry name" value="EHMT_CRR"/>
</dbReference>
<gene>
    <name evidence="9" type="ORF">DGYR_LOCUS9779</name>
</gene>
<dbReference type="OrthoDB" id="616263at2759"/>
<dbReference type="PANTHER" id="PTHR46307">
    <property type="entry name" value="G9A, ISOFORM B"/>
    <property type="match status" value="1"/>
</dbReference>
<evidence type="ECO:0000256" key="5">
    <source>
        <dbReference type="PROSITE-ProRule" id="PRU00023"/>
    </source>
</evidence>
<dbReference type="PROSITE" id="PS50088">
    <property type="entry name" value="ANK_REPEAT"/>
    <property type="match status" value="3"/>
</dbReference>
<feature type="domain" description="Pre-SET" evidence="8">
    <location>
        <begin position="609"/>
        <end position="666"/>
    </location>
</feature>
<keyword evidence="4" id="KW-0949">S-adenosyl-L-methionine</keyword>
<evidence type="ECO:0000313" key="10">
    <source>
        <dbReference type="Proteomes" id="UP000549394"/>
    </source>
</evidence>
<dbReference type="InterPro" id="IPR002110">
    <property type="entry name" value="Ankyrin_rpt"/>
</dbReference>
<keyword evidence="3" id="KW-0489">Methyltransferase</keyword>
<feature type="repeat" description="ANK" evidence="5">
    <location>
        <begin position="365"/>
        <end position="397"/>
    </location>
</feature>
<organism evidence="9 10">
    <name type="scientific">Dimorphilus gyrociliatus</name>
    <dbReference type="NCBI Taxonomy" id="2664684"/>
    <lineage>
        <taxon>Eukaryota</taxon>
        <taxon>Metazoa</taxon>
        <taxon>Spiralia</taxon>
        <taxon>Lophotrochozoa</taxon>
        <taxon>Annelida</taxon>
        <taxon>Polychaeta</taxon>
        <taxon>Polychaeta incertae sedis</taxon>
        <taxon>Dinophilidae</taxon>
        <taxon>Dimorphilus</taxon>
    </lineage>
</organism>